<dbReference type="RefSeq" id="WP_344430006.1">
    <property type="nucleotide sequence ID" value="NZ_BAAANN010000044.1"/>
</dbReference>
<evidence type="ECO:0000256" key="1">
    <source>
        <dbReference type="SAM" id="MobiDB-lite"/>
    </source>
</evidence>
<evidence type="ECO:0000313" key="3">
    <source>
        <dbReference type="EMBL" id="GAA1986533.1"/>
    </source>
</evidence>
<keyword evidence="4" id="KW-1185">Reference proteome</keyword>
<proteinExistence type="predicted"/>
<organism evidence="3 4">
    <name type="scientific">Amycolatopsis minnesotensis</name>
    <dbReference type="NCBI Taxonomy" id="337894"/>
    <lineage>
        <taxon>Bacteria</taxon>
        <taxon>Bacillati</taxon>
        <taxon>Actinomycetota</taxon>
        <taxon>Actinomycetes</taxon>
        <taxon>Pseudonocardiales</taxon>
        <taxon>Pseudonocardiaceae</taxon>
        <taxon>Amycolatopsis</taxon>
    </lineage>
</organism>
<keyword evidence="2" id="KW-0472">Membrane</keyword>
<dbReference type="Proteomes" id="UP001501116">
    <property type="component" value="Unassembled WGS sequence"/>
</dbReference>
<evidence type="ECO:0000313" key="4">
    <source>
        <dbReference type="Proteomes" id="UP001501116"/>
    </source>
</evidence>
<feature type="transmembrane region" description="Helical" evidence="2">
    <location>
        <begin position="87"/>
        <end position="107"/>
    </location>
</feature>
<feature type="transmembrane region" description="Helical" evidence="2">
    <location>
        <begin position="176"/>
        <end position="196"/>
    </location>
</feature>
<evidence type="ECO:0008006" key="5">
    <source>
        <dbReference type="Google" id="ProtNLM"/>
    </source>
</evidence>
<evidence type="ECO:0000256" key="2">
    <source>
        <dbReference type="SAM" id="Phobius"/>
    </source>
</evidence>
<gene>
    <name evidence="3" type="ORF">GCM10009754_75600</name>
</gene>
<keyword evidence="2" id="KW-0812">Transmembrane</keyword>
<protein>
    <recommendedName>
        <fullName evidence="5">DUF2637 domain-containing protein</fullName>
    </recommendedName>
</protein>
<reference evidence="4" key="1">
    <citation type="journal article" date="2019" name="Int. J. Syst. Evol. Microbiol.">
        <title>The Global Catalogue of Microorganisms (GCM) 10K type strain sequencing project: providing services to taxonomists for standard genome sequencing and annotation.</title>
        <authorList>
            <consortium name="The Broad Institute Genomics Platform"/>
            <consortium name="The Broad Institute Genome Sequencing Center for Infectious Disease"/>
            <person name="Wu L."/>
            <person name="Ma J."/>
        </authorList>
    </citation>
    <scope>NUCLEOTIDE SEQUENCE [LARGE SCALE GENOMIC DNA]</scope>
    <source>
        <strain evidence="4">JCM 14545</strain>
    </source>
</reference>
<feature type="transmembrane region" description="Helical" evidence="2">
    <location>
        <begin position="149"/>
        <end position="170"/>
    </location>
</feature>
<dbReference type="EMBL" id="BAAANN010000044">
    <property type="protein sequence ID" value="GAA1986533.1"/>
    <property type="molecule type" value="Genomic_DNA"/>
</dbReference>
<comment type="caution">
    <text evidence="3">The sequence shown here is derived from an EMBL/GenBank/DDBJ whole genome shotgun (WGS) entry which is preliminary data.</text>
</comment>
<keyword evidence="2" id="KW-1133">Transmembrane helix</keyword>
<feature type="region of interest" description="Disordered" evidence="1">
    <location>
        <begin position="1"/>
        <end position="69"/>
    </location>
</feature>
<feature type="compositionally biased region" description="Basic and acidic residues" evidence="1">
    <location>
        <begin position="33"/>
        <end position="69"/>
    </location>
</feature>
<feature type="region of interest" description="Disordered" evidence="1">
    <location>
        <begin position="284"/>
        <end position="343"/>
    </location>
</feature>
<accession>A0ABP5DUE4</accession>
<feature type="transmembrane region" description="Helical" evidence="2">
    <location>
        <begin position="119"/>
        <end position="137"/>
    </location>
</feature>
<feature type="compositionally biased region" description="Basic and acidic residues" evidence="1">
    <location>
        <begin position="310"/>
        <end position="327"/>
    </location>
</feature>
<sequence>MNWQEERRRTLAAKAEQARLDQAAQTGTQIEFMKAKGEQAREDRRLSEKLKADQAKTRQDKREKDKADRKARWAGRRELARAHTVDLLIYGVAVVSFAMAAPAMAGYGHDVYASPMGRLLPLITELTMWAFAVAVLLSRTRTPERPVWGLQAGVWVFGAVAFGTNALHGISRGPDAAAIMGVVSVAGVVAHQLAIATPPKSRTQRRADRVRALAEAKAAAAARAAVRTAAARIDADGHSTLAYTPGTYEVRRGRLIAVTADPDAPGAPDAMDREIAALIDATVFGPRPAGPAETSGGDEPVNRGTVATQEDPRPPRPGDDPVPDRPAAKPARPRKRAEDDWAGGRVRRTYTQLRTELQNAIVAGDLDPDTASVNAVRRTLRCRKETARRLHAEFKPKD</sequence>
<name>A0ABP5DUE4_9PSEU</name>